<dbReference type="AlphaFoldDB" id="A0AAD9FCP2"/>
<evidence type="ECO:0000313" key="3">
    <source>
        <dbReference type="Proteomes" id="UP001228049"/>
    </source>
</evidence>
<feature type="transmembrane region" description="Helical" evidence="1">
    <location>
        <begin position="151"/>
        <end position="175"/>
    </location>
</feature>
<feature type="transmembrane region" description="Helical" evidence="1">
    <location>
        <begin position="41"/>
        <end position="61"/>
    </location>
</feature>
<dbReference type="EMBL" id="JASDAP010000006">
    <property type="protein sequence ID" value="KAK1901263.1"/>
    <property type="molecule type" value="Genomic_DNA"/>
</dbReference>
<organism evidence="2 3">
    <name type="scientific">Dissostichus eleginoides</name>
    <name type="common">Patagonian toothfish</name>
    <name type="synonym">Dissostichus amissus</name>
    <dbReference type="NCBI Taxonomy" id="100907"/>
    <lineage>
        <taxon>Eukaryota</taxon>
        <taxon>Metazoa</taxon>
        <taxon>Chordata</taxon>
        <taxon>Craniata</taxon>
        <taxon>Vertebrata</taxon>
        <taxon>Euteleostomi</taxon>
        <taxon>Actinopterygii</taxon>
        <taxon>Neopterygii</taxon>
        <taxon>Teleostei</taxon>
        <taxon>Neoteleostei</taxon>
        <taxon>Acanthomorphata</taxon>
        <taxon>Eupercaria</taxon>
        <taxon>Perciformes</taxon>
        <taxon>Notothenioidei</taxon>
        <taxon>Nototheniidae</taxon>
        <taxon>Dissostichus</taxon>
    </lineage>
</organism>
<protein>
    <submittedName>
        <fullName evidence="2">Odorant receptor 131-2</fullName>
    </submittedName>
</protein>
<feature type="transmembrane region" description="Helical" evidence="1">
    <location>
        <begin position="365"/>
        <end position="383"/>
    </location>
</feature>
<keyword evidence="2" id="KW-0675">Receptor</keyword>
<feature type="transmembrane region" description="Helical" evidence="1">
    <location>
        <begin position="195"/>
        <end position="216"/>
    </location>
</feature>
<feature type="transmembrane region" description="Helical" evidence="1">
    <location>
        <begin position="309"/>
        <end position="328"/>
    </location>
</feature>
<feature type="transmembrane region" description="Helical" evidence="1">
    <location>
        <begin position="90"/>
        <end position="108"/>
    </location>
</feature>
<evidence type="ECO:0000313" key="2">
    <source>
        <dbReference type="EMBL" id="KAK1901263.1"/>
    </source>
</evidence>
<keyword evidence="1" id="KW-0472">Membrane</keyword>
<keyword evidence="3" id="KW-1185">Reference proteome</keyword>
<reference evidence="2" key="1">
    <citation type="submission" date="2023-04" db="EMBL/GenBank/DDBJ databases">
        <title>Chromosome-level genome of Chaenocephalus aceratus.</title>
        <authorList>
            <person name="Park H."/>
        </authorList>
    </citation>
    <scope>NUCLEOTIDE SEQUENCE</scope>
    <source>
        <strain evidence="2">DE</strain>
        <tissue evidence="2">Muscle</tissue>
    </source>
</reference>
<keyword evidence="1" id="KW-0812">Transmembrane</keyword>
<feature type="transmembrane region" description="Helical" evidence="1">
    <location>
        <begin position="253"/>
        <end position="272"/>
    </location>
</feature>
<proteinExistence type="predicted"/>
<feature type="non-terminal residue" evidence="2">
    <location>
        <position position="395"/>
    </location>
</feature>
<name>A0AAD9FCP2_DISEL</name>
<evidence type="ECO:0000256" key="1">
    <source>
        <dbReference type="SAM" id="Phobius"/>
    </source>
</evidence>
<keyword evidence="1" id="KW-1133">Transmembrane helix</keyword>
<comment type="caution">
    <text evidence="2">The sequence shown here is derived from an EMBL/GenBank/DDBJ whole genome shotgun (WGS) entry which is preliminary data.</text>
</comment>
<sequence>MPDVFIILATEPIELFYSTIVCSKDNLFRHPVILEKRDVSYIIYLIFVWLILLFTYFKIFLAAKSAKAAKSACLLMSNFTTVVYRDSLNVAIIKNVVTVVLCVFINYINGTLVHTFRKHQSLDFFRSRMFCLSANVFRNPVLKERRDVSNIVCLVIIWLTLFYTYFQIMCAAKAAAADTCLLMSNFTTVVYRDSLNVAIIKNVVTVVLCVFINYINGTLVHTFRKHQLISLQKQACLLMSNFTTVVYRDSLNVAIIKNVVTVVLCVFINYINGTLVHTFRKHQLISLQKQACLLMSNFTTVVYRDNLNVAIIKNVVTVVLCVFINYINGTLVHTFRKHQLISLQKQACLLMSNFTTVVYRDNLNVAIIKNVVTVVLCVFINYINGTLVHTFRKHQ</sequence>
<dbReference type="Proteomes" id="UP001228049">
    <property type="component" value="Unassembled WGS sequence"/>
</dbReference>
<gene>
    <name evidence="2" type="ORF">KUDE01_004233</name>
</gene>
<accession>A0AAD9FCP2</accession>